<keyword evidence="2" id="KW-0012">Acyltransferase</keyword>
<organism evidence="2 3">
    <name type="scientific">Sulfitobacter sediminis</name>
    <dbReference type="NCBI Taxonomy" id="3234186"/>
    <lineage>
        <taxon>Bacteria</taxon>
        <taxon>Pseudomonadati</taxon>
        <taxon>Pseudomonadota</taxon>
        <taxon>Alphaproteobacteria</taxon>
        <taxon>Rhodobacterales</taxon>
        <taxon>Roseobacteraceae</taxon>
        <taxon>Sulfitobacter</taxon>
    </lineage>
</organism>
<dbReference type="Gene3D" id="2.160.10.10">
    <property type="entry name" value="Hexapeptide repeat proteins"/>
    <property type="match status" value="1"/>
</dbReference>
<dbReference type="InterPro" id="IPR001451">
    <property type="entry name" value="Hexapep"/>
</dbReference>
<keyword evidence="3" id="KW-1185">Reference proteome</keyword>
<dbReference type="EMBL" id="JBFNXX010000049">
    <property type="protein sequence ID" value="MEW9922370.1"/>
    <property type="molecule type" value="Genomic_DNA"/>
</dbReference>
<dbReference type="Pfam" id="PF00132">
    <property type="entry name" value="Hexapep"/>
    <property type="match status" value="1"/>
</dbReference>
<dbReference type="PANTHER" id="PTHR43300">
    <property type="entry name" value="ACETYLTRANSFERASE"/>
    <property type="match status" value="1"/>
</dbReference>
<dbReference type="GO" id="GO:0016746">
    <property type="term" value="F:acyltransferase activity"/>
    <property type="evidence" value="ECO:0007669"/>
    <property type="project" value="UniProtKB-KW"/>
</dbReference>
<dbReference type="PANTHER" id="PTHR43300:SF11">
    <property type="entry name" value="ACETYLTRANSFERASE RV3034C-RELATED"/>
    <property type="match status" value="1"/>
</dbReference>
<name>A0ABV3RTN2_9RHOB</name>
<evidence type="ECO:0000256" key="1">
    <source>
        <dbReference type="ARBA" id="ARBA00007274"/>
    </source>
</evidence>
<evidence type="ECO:0000313" key="2">
    <source>
        <dbReference type="EMBL" id="MEW9922370.1"/>
    </source>
</evidence>
<evidence type="ECO:0000313" key="3">
    <source>
        <dbReference type="Proteomes" id="UP001556098"/>
    </source>
</evidence>
<protein>
    <submittedName>
        <fullName evidence="2">CatB-related O-acetyltransferase</fullName>
        <ecNumber evidence="2">2.3.1.-</ecNumber>
    </submittedName>
</protein>
<dbReference type="Proteomes" id="UP001556098">
    <property type="component" value="Unassembled WGS sequence"/>
</dbReference>
<gene>
    <name evidence="2" type="ORF">AB2B41_22455</name>
</gene>
<accession>A0ABV3RTN2</accession>
<reference evidence="2 3" key="1">
    <citation type="submission" date="2024-07" db="EMBL/GenBank/DDBJ databases">
        <title>Marimonas sp.nov., isolated from tidal-flat sediment.</title>
        <authorList>
            <person name="Jayan J.N."/>
            <person name="Lee S.S."/>
        </authorList>
    </citation>
    <scope>NUCLEOTIDE SEQUENCE [LARGE SCALE GENOMIC DNA]</scope>
    <source>
        <strain evidence="2 3">MJW-29</strain>
    </source>
</reference>
<dbReference type="SUPFAM" id="SSF51161">
    <property type="entry name" value="Trimeric LpxA-like enzymes"/>
    <property type="match status" value="1"/>
</dbReference>
<dbReference type="RefSeq" id="WP_367880061.1">
    <property type="nucleotide sequence ID" value="NZ_JBFNXX010000049.1"/>
</dbReference>
<dbReference type="InterPro" id="IPR011004">
    <property type="entry name" value="Trimer_LpxA-like_sf"/>
</dbReference>
<proteinExistence type="inferred from homology"/>
<dbReference type="CDD" id="cd03349">
    <property type="entry name" value="LbH_XAT"/>
    <property type="match status" value="1"/>
</dbReference>
<sequence>MDLSFADPEHTHPISNADGSPYLGTVFLKPAIRHPRIEVGAYSYASAFDPPQDWAARIAPYLFDFSPERLVIGKFCQIADGAVFVTSSANHRYDGISSFPFAIFGGGSRDGRPSMPMAGADTVVGHDVWIGKGAMVLPGSRIGNGVIVGAGAVVSGTVEDYTIVGGNPARQIRQRFSRGDAERLKRIAWWDWSIDRILAHEREIAGGDIAALEAAAPKK</sequence>
<comment type="caution">
    <text evidence="2">The sequence shown here is derived from an EMBL/GenBank/DDBJ whole genome shotgun (WGS) entry which is preliminary data.</text>
</comment>
<dbReference type="InterPro" id="IPR050179">
    <property type="entry name" value="Trans_hexapeptide_repeat"/>
</dbReference>
<comment type="similarity">
    <text evidence="1">Belongs to the transferase hexapeptide repeat family.</text>
</comment>
<dbReference type="EC" id="2.3.1.-" evidence="2"/>
<keyword evidence="2" id="KW-0808">Transferase</keyword>